<sequence length="415" mass="46146">MSNVTIIGGGIVGLFTAYYLSEEGFEVTLLDQGDMQQGCSTGNAGMIVPSHIVPLASPGMISKGLKWMFSATSPFYIHPRLDRRLLQWCLHFYRASNKKHVEHSIPYLKNLSLLSKRLYLNFALQHPESQIGLEEKGLLMLYRTPEMEREEIEMAHLANQHGLEATVLSREEAQQLEPNVELDVRGAVHFTGDAHLDPARLHCFLKDYLTAKGVKLVSQAQVLKFEHKGDRIRAIVTTKGDFNCDQLIVCAGAWSGQLASKLGIYLPMLSGKGYSFMQQNQPALQVPAILCERKVAVTPFGEQVRFGGTMEITGTDHSINQQRVRGIFDSISNYYTSFQPTFPEPGKVWSGLRPCSPDGLPYIGATQRWSNVLFGTGHSMMGLSLAPATGKVLAEQLLQRKAQLLTDAFSPDRYN</sequence>
<evidence type="ECO:0000256" key="1">
    <source>
        <dbReference type="ARBA" id="ARBA00023002"/>
    </source>
</evidence>
<dbReference type="Gene3D" id="3.50.50.60">
    <property type="entry name" value="FAD/NAD(P)-binding domain"/>
    <property type="match status" value="2"/>
</dbReference>
<evidence type="ECO:0000259" key="2">
    <source>
        <dbReference type="Pfam" id="PF01266"/>
    </source>
</evidence>
<dbReference type="Proteomes" id="UP000187181">
    <property type="component" value="Unassembled WGS sequence"/>
</dbReference>
<dbReference type="InterPro" id="IPR036188">
    <property type="entry name" value="FAD/NAD-bd_sf"/>
</dbReference>
<dbReference type="GO" id="GO:0016491">
    <property type="term" value="F:oxidoreductase activity"/>
    <property type="evidence" value="ECO:0007669"/>
    <property type="project" value="UniProtKB-KW"/>
</dbReference>
<dbReference type="GO" id="GO:0005737">
    <property type="term" value="C:cytoplasm"/>
    <property type="evidence" value="ECO:0007669"/>
    <property type="project" value="TreeGrafter"/>
</dbReference>
<evidence type="ECO:0000313" key="3">
    <source>
        <dbReference type="EMBL" id="SIT75800.1"/>
    </source>
</evidence>
<dbReference type="STRING" id="1317125.SAMN05444128_0251"/>
<dbReference type="PANTHER" id="PTHR13847">
    <property type="entry name" value="SARCOSINE DEHYDROGENASE-RELATED"/>
    <property type="match status" value="1"/>
</dbReference>
<keyword evidence="4" id="KW-1185">Reference proteome</keyword>
<keyword evidence="1" id="KW-0560">Oxidoreductase</keyword>
<accession>A0A1R3WF30</accession>
<feature type="domain" description="FAD dependent oxidoreductase" evidence="2">
    <location>
        <begin position="4"/>
        <end position="395"/>
    </location>
</feature>
<gene>
    <name evidence="3" type="ORF">SAMN05444128_0251</name>
</gene>
<dbReference type="AlphaFoldDB" id="A0A1R3WF30"/>
<dbReference type="SUPFAM" id="SSF51905">
    <property type="entry name" value="FAD/NAD(P)-binding domain"/>
    <property type="match status" value="1"/>
</dbReference>
<organism evidence="3 4">
    <name type="scientific">Pontibacter indicus</name>
    <dbReference type="NCBI Taxonomy" id="1317125"/>
    <lineage>
        <taxon>Bacteria</taxon>
        <taxon>Pseudomonadati</taxon>
        <taxon>Bacteroidota</taxon>
        <taxon>Cytophagia</taxon>
        <taxon>Cytophagales</taxon>
        <taxon>Hymenobacteraceae</taxon>
        <taxon>Pontibacter</taxon>
    </lineage>
</organism>
<dbReference type="InterPro" id="IPR006076">
    <property type="entry name" value="FAD-dep_OxRdtase"/>
</dbReference>
<dbReference type="Gene3D" id="3.30.9.10">
    <property type="entry name" value="D-Amino Acid Oxidase, subunit A, domain 2"/>
    <property type="match status" value="1"/>
</dbReference>
<dbReference type="Pfam" id="PF01266">
    <property type="entry name" value="DAO"/>
    <property type="match status" value="1"/>
</dbReference>
<dbReference type="EMBL" id="FTPP01000001">
    <property type="protein sequence ID" value="SIT75800.1"/>
    <property type="molecule type" value="Genomic_DNA"/>
</dbReference>
<name>A0A1R3WF30_9BACT</name>
<evidence type="ECO:0000313" key="4">
    <source>
        <dbReference type="Proteomes" id="UP000187181"/>
    </source>
</evidence>
<protein>
    <submittedName>
        <fullName evidence="3">D-amino-acid dehydrogenase</fullName>
    </submittedName>
</protein>
<dbReference type="SUPFAM" id="SSF54373">
    <property type="entry name" value="FAD-linked reductases, C-terminal domain"/>
    <property type="match status" value="1"/>
</dbReference>
<proteinExistence type="predicted"/>
<dbReference type="PANTHER" id="PTHR13847:SF289">
    <property type="entry name" value="GLYCINE OXIDASE"/>
    <property type="match status" value="1"/>
</dbReference>
<dbReference type="OrthoDB" id="9794226at2"/>
<dbReference type="RefSeq" id="WP_076665698.1">
    <property type="nucleotide sequence ID" value="NZ_FTPP01000001.1"/>
</dbReference>
<reference evidence="4" key="1">
    <citation type="submission" date="2017-01" db="EMBL/GenBank/DDBJ databases">
        <authorList>
            <person name="Varghese N."/>
            <person name="Submissions S."/>
        </authorList>
    </citation>
    <scope>NUCLEOTIDE SEQUENCE [LARGE SCALE GENOMIC DNA]</scope>
    <source>
        <strain evidence="4">LP100</strain>
    </source>
</reference>